<dbReference type="Proteomes" id="UP000252519">
    <property type="component" value="Unassembled WGS sequence"/>
</dbReference>
<proteinExistence type="predicted"/>
<gene>
    <name evidence="1" type="ORF">ANCCAN_07593</name>
</gene>
<evidence type="ECO:0000313" key="2">
    <source>
        <dbReference type="Proteomes" id="UP000252519"/>
    </source>
</evidence>
<dbReference type="EMBL" id="JOJR01000080">
    <property type="protein sequence ID" value="RCN46415.1"/>
    <property type="molecule type" value="Genomic_DNA"/>
</dbReference>
<dbReference type="OrthoDB" id="524326at2759"/>
<name>A0A368GTU1_ANCCA</name>
<reference evidence="1 2" key="1">
    <citation type="submission" date="2014-10" db="EMBL/GenBank/DDBJ databases">
        <title>Draft genome of the hookworm Ancylostoma caninum.</title>
        <authorList>
            <person name="Mitreva M."/>
        </authorList>
    </citation>
    <scope>NUCLEOTIDE SEQUENCE [LARGE SCALE GENOMIC DNA]</scope>
    <source>
        <strain evidence="1 2">Baltimore</strain>
    </source>
</reference>
<keyword evidence="2" id="KW-1185">Reference proteome</keyword>
<organism evidence="1 2">
    <name type="scientific">Ancylostoma caninum</name>
    <name type="common">Dog hookworm</name>
    <dbReference type="NCBI Taxonomy" id="29170"/>
    <lineage>
        <taxon>Eukaryota</taxon>
        <taxon>Metazoa</taxon>
        <taxon>Ecdysozoa</taxon>
        <taxon>Nematoda</taxon>
        <taxon>Chromadorea</taxon>
        <taxon>Rhabditida</taxon>
        <taxon>Rhabditina</taxon>
        <taxon>Rhabditomorpha</taxon>
        <taxon>Strongyloidea</taxon>
        <taxon>Ancylostomatidae</taxon>
        <taxon>Ancylostomatinae</taxon>
        <taxon>Ancylostoma</taxon>
    </lineage>
</organism>
<dbReference type="AlphaFoldDB" id="A0A368GTU1"/>
<accession>A0A368GTU1</accession>
<protein>
    <submittedName>
        <fullName evidence="1">Uncharacterized protein</fullName>
    </submittedName>
</protein>
<evidence type="ECO:0000313" key="1">
    <source>
        <dbReference type="EMBL" id="RCN46415.1"/>
    </source>
</evidence>
<comment type="caution">
    <text evidence="1">The sequence shown here is derived from an EMBL/GenBank/DDBJ whole genome shotgun (WGS) entry which is preliminary data.</text>
</comment>
<sequence length="123" mass="14085">MRLMRYLEQFPFPSGTSNVIIYKDNQEVNVFKTVCSRLSRDSPLLSVAEASALIHIRSIALHCTLKLSSRKMLLEVVLCLVHFLPRCHNAYYPLLLETRVVLPLENIWNQLLSRVTTLCAEGL</sequence>